<evidence type="ECO:0000313" key="2">
    <source>
        <dbReference type="Proteomes" id="UP000011991"/>
    </source>
</evidence>
<reference evidence="1 2" key="1">
    <citation type="journal article" date="2013" name="Mar. Genomics">
        <title>Expression of sulfatases in Rhodopirellula baltica and the diversity of sulfatases in the genus Rhodopirellula.</title>
        <authorList>
            <person name="Wegner C.E."/>
            <person name="Richter-Heitmann T."/>
            <person name="Klindworth A."/>
            <person name="Klockow C."/>
            <person name="Richter M."/>
            <person name="Achstetter T."/>
            <person name="Glockner F.O."/>
            <person name="Harder J."/>
        </authorList>
    </citation>
    <scope>NUCLEOTIDE SEQUENCE [LARGE SCALE GENOMIC DNA]</scope>
    <source>
        <strain evidence="1 2">SM1</strain>
    </source>
</reference>
<dbReference type="EMBL" id="ANOG01000622">
    <property type="protein sequence ID" value="EMI18720.1"/>
    <property type="molecule type" value="Genomic_DNA"/>
</dbReference>
<accession>M5RHA1</accession>
<gene>
    <name evidence="1" type="ORF">RMSM_04351</name>
</gene>
<evidence type="ECO:0000313" key="1">
    <source>
        <dbReference type="EMBL" id="EMI18720.1"/>
    </source>
</evidence>
<organism evidence="1 2">
    <name type="scientific">Rhodopirellula maiorica SM1</name>
    <dbReference type="NCBI Taxonomy" id="1265738"/>
    <lineage>
        <taxon>Bacteria</taxon>
        <taxon>Pseudomonadati</taxon>
        <taxon>Planctomycetota</taxon>
        <taxon>Planctomycetia</taxon>
        <taxon>Pirellulales</taxon>
        <taxon>Pirellulaceae</taxon>
        <taxon>Novipirellula</taxon>
    </lineage>
</organism>
<protein>
    <submittedName>
        <fullName evidence="1">Uncharacterized protein</fullName>
    </submittedName>
</protein>
<proteinExistence type="predicted"/>
<comment type="caution">
    <text evidence="1">The sequence shown here is derived from an EMBL/GenBank/DDBJ whole genome shotgun (WGS) entry which is preliminary data.</text>
</comment>
<dbReference type="Proteomes" id="UP000011991">
    <property type="component" value="Unassembled WGS sequence"/>
</dbReference>
<keyword evidence="2" id="KW-1185">Reference proteome</keyword>
<name>M5RHA1_9BACT</name>
<sequence>MSGQDGGHGWGNRFDRPIRKSALLRWGEDCGGGDVTGSGRYVSVT</sequence>
<dbReference type="AlphaFoldDB" id="M5RHA1"/>